<evidence type="ECO:0000313" key="3">
    <source>
        <dbReference type="Proteomes" id="UP000573603"/>
    </source>
</evidence>
<dbReference type="InterPro" id="IPR000210">
    <property type="entry name" value="BTB/POZ_dom"/>
</dbReference>
<sequence>MAPPEEKGFLSSLAGYYNTDTLSDVTVTCGSQVFKAHKIILSAHSKCFAAALNGNWKEGSEGIIRIDDFDPDVVDVMLRFMYSLEYSNDHDTSRMIFDVRLYQIADKYDITELKEEVKEQFQRAVGSGWNTSHFPIAANLVYVTTLSQDRGLRDIVLEAASTNIKTLVGLDSFDELLRTTPDLAADLIPDLCGRIASPEPADECPECGALLW</sequence>
<name>A0A8H5DNZ4_9HYPO</name>
<dbReference type="PANTHER" id="PTHR47843">
    <property type="entry name" value="BTB DOMAIN-CONTAINING PROTEIN-RELATED"/>
    <property type="match status" value="1"/>
</dbReference>
<dbReference type="Gene3D" id="3.30.710.10">
    <property type="entry name" value="Potassium Channel Kv1.1, Chain A"/>
    <property type="match status" value="1"/>
</dbReference>
<organism evidence="2 3">
    <name type="scientific">Fusarium anthophilum</name>
    <dbReference type="NCBI Taxonomy" id="48485"/>
    <lineage>
        <taxon>Eukaryota</taxon>
        <taxon>Fungi</taxon>
        <taxon>Dikarya</taxon>
        <taxon>Ascomycota</taxon>
        <taxon>Pezizomycotina</taxon>
        <taxon>Sordariomycetes</taxon>
        <taxon>Hypocreomycetidae</taxon>
        <taxon>Hypocreales</taxon>
        <taxon>Nectriaceae</taxon>
        <taxon>Fusarium</taxon>
        <taxon>Fusarium fujikuroi species complex</taxon>
    </lineage>
</organism>
<dbReference type="Pfam" id="PF00651">
    <property type="entry name" value="BTB"/>
    <property type="match status" value="1"/>
</dbReference>
<evidence type="ECO:0000313" key="2">
    <source>
        <dbReference type="EMBL" id="KAF5230524.1"/>
    </source>
</evidence>
<proteinExistence type="predicted"/>
<dbReference type="SMART" id="SM00225">
    <property type="entry name" value="BTB"/>
    <property type="match status" value="1"/>
</dbReference>
<keyword evidence="3" id="KW-1185">Reference proteome</keyword>
<dbReference type="InterPro" id="IPR011333">
    <property type="entry name" value="SKP1/BTB/POZ_sf"/>
</dbReference>
<gene>
    <name evidence="2" type="ORF">FANTH_13796</name>
</gene>
<evidence type="ECO:0000259" key="1">
    <source>
        <dbReference type="PROSITE" id="PS50097"/>
    </source>
</evidence>
<reference evidence="2 3" key="1">
    <citation type="journal article" date="2020" name="BMC Genomics">
        <title>Correction to: Identification and distribution of gene clusters required for synthesis of sphingolipid metabolism inhibitors in diverse species of the filamentous fungus Fusarium.</title>
        <authorList>
            <person name="Kim H.S."/>
            <person name="Lohmar J.M."/>
            <person name="Busman M."/>
            <person name="Brown D.W."/>
            <person name="Naumann T.A."/>
            <person name="Divon H.H."/>
            <person name="Lysoe E."/>
            <person name="Uhlig S."/>
            <person name="Proctor R.H."/>
        </authorList>
    </citation>
    <scope>NUCLEOTIDE SEQUENCE [LARGE SCALE GENOMIC DNA]</scope>
    <source>
        <strain evidence="2 3">NRRL 25214</strain>
    </source>
</reference>
<dbReference type="SUPFAM" id="SSF54695">
    <property type="entry name" value="POZ domain"/>
    <property type="match status" value="1"/>
</dbReference>
<accession>A0A8H5DNZ4</accession>
<dbReference type="EMBL" id="JABEVY010000519">
    <property type="protein sequence ID" value="KAF5230524.1"/>
    <property type="molecule type" value="Genomic_DNA"/>
</dbReference>
<dbReference type="PANTHER" id="PTHR47843:SF5">
    <property type="entry name" value="BTB_POZ DOMAIN PROTEIN"/>
    <property type="match status" value="1"/>
</dbReference>
<dbReference type="PROSITE" id="PS50097">
    <property type="entry name" value="BTB"/>
    <property type="match status" value="1"/>
</dbReference>
<comment type="caution">
    <text evidence="2">The sequence shown here is derived from an EMBL/GenBank/DDBJ whole genome shotgun (WGS) entry which is preliminary data.</text>
</comment>
<feature type="domain" description="BTB" evidence="1">
    <location>
        <begin position="23"/>
        <end position="90"/>
    </location>
</feature>
<dbReference type="CDD" id="cd18186">
    <property type="entry name" value="BTB_POZ_ZBTB_KLHL-like"/>
    <property type="match status" value="1"/>
</dbReference>
<dbReference type="Proteomes" id="UP000573603">
    <property type="component" value="Unassembled WGS sequence"/>
</dbReference>
<dbReference type="AlphaFoldDB" id="A0A8H5DNZ4"/>
<protein>
    <recommendedName>
        <fullName evidence="1">BTB domain-containing protein</fullName>
    </recommendedName>
</protein>